<keyword evidence="1" id="KW-0479">Metal-binding</keyword>
<evidence type="ECO:0000256" key="1">
    <source>
        <dbReference type="ARBA" id="ARBA00022723"/>
    </source>
</evidence>
<feature type="region of interest" description="Disordered" evidence="5">
    <location>
        <begin position="177"/>
        <end position="205"/>
    </location>
</feature>
<proteinExistence type="predicted"/>
<dbReference type="SUPFAM" id="SSF109635">
    <property type="entry name" value="DnaK suppressor protein DksA, alpha-hairpin domain"/>
    <property type="match status" value="1"/>
</dbReference>
<gene>
    <name evidence="7" type="ORF">B4098_1857</name>
</gene>
<dbReference type="PANTHER" id="PTHR33823">
    <property type="entry name" value="RNA POLYMERASE-BINDING TRANSCRIPTION FACTOR DKSA-RELATED"/>
    <property type="match status" value="1"/>
</dbReference>
<evidence type="ECO:0000256" key="2">
    <source>
        <dbReference type="ARBA" id="ARBA00022771"/>
    </source>
</evidence>
<feature type="compositionally biased region" description="Basic and acidic residues" evidence="5">
    <location>
        <begin position="252"/>
        <end position="267"/>
    </location>
</feature>
<evidence type="ECO:0000313" key="7">
    <source>
        <dbReference type="EMBL" id="KYC62450.1"/>
    </source>
</evidence>
<dbReference type="PANTHER" id="PTHR33823:SF4">
    <property type="entry name" value="GENERAL STRESS PROTEIN 16O"/>
    <property type="match status" value="1"/>
</dbReference>
<dbReference type="InterPro" id="IPR037187">
    <property type="entry name" value="DnaK_N"/>
</dbReference>
<dbReference type="InterPro" id="IPR000962">
    <property type="entry name" value="Znf_DskA_TraR"/>
</dbReference>
<reference evidence="7" key="1">
    <citation type="submission" date="2016-01" db="EMBL/GenBank/DDBJ databases">
        <title>Genome Sequences of Twelve Sporeforming Bacillus Species Isolated from Foods.</title>
        <authorList>
            <person name="Berendsen E.M."/>
            <person name="Wells-Bennik M.H."/>
            <person name="Krawcyk A.O."/>
            <person name="De Jong A."/>
            <person name="Holsappel S."/>
            <person name="Eijlander R.T."/>
            <person name="Kuipers O.P."/>
        </authorList>
    </citation>
    <scope>NUCLEOTIDE SEQUENCE [LARGE SCALE GENOMIC DNA]</scope>
    <source>
        <strain evidence="7">B4098</strain>
    </source>
</reference>
<feature type="domain" description="Zinc finger DksA/TraR C4-type" evidence="6">
    <location>
        <begin position="101"/>
        <end position="129"/>
    </location>
</feature>
<evidence type="ECO:0000256" key="4">
    <source>
        <dbReference type="PROSITE-ProRule" id="PRU00510"/>
    </source>
</evidence>
<feature type="region of interest" description="Disordered" evidence="5">
    <location>
        <begin position="235"/>
        <end position="267"/>
    </location>
</feature>
<sequence>MNPSFFKKEVVNMLTKEQLAHFRSILTAQLKEFEEEFGENGHFQTGTAPPYDSVGELSSYDNHPADTGTELFEREKDIALNDHAEYEIEKIKAALKAIEDGTYGRCKECGKEIPLERLETLPSTLYCKEHTPDRTIPRHRPVEEDVLNPPWGKFVFDGGKDESVAFDAEDAWQAVAKWGTSESPSDFETPPDSYNDMYTESDDHDGYVEDFENFSGNDINGKNVEIYPNEEYKEYEEELDETRTMTPFGDLPRNEKDPYVEDEKKKK</sequence>
<dbReference type="PATRIC" id="fig|1398.26.peg.3111"/>
<dbReference type="Pfam" id="PF01258">
    <property type="entry name" value="zf-dskA_traR"/>
    <property type="match status" value="1"/>
</dbReference>
<dbReference type="GO" id="GO:0008270">
    <property type="term" value="F:zinc ion binding"/>
    <property type="evidence" value="ECO:0007669"/>
    <property type="project" value="UniProtKB-KW"/>
</dbReference>
<dbReference type="Gene3D" id="1.20.120.910">
    <property type="entry name" value="DksA, coiled-coil domain"/>
    <property type="match status" value="1"/>
</dbReference>
<keyword evidence="2" id="KW-0863">Zinc-finger</keyword>
<name>A0A150JYT4_HEYCO</name>
<accession>A0A150JYT4</accession>
<feature type="zinc finger region" description="dksA C4-type" evidence="4">
    <location>
        <begin position="106"/>
        <end position="130"/>
    </location>
</feature>
<dbReference type="SUPFAM" id="SSF57716">
    <property type="entry name" value="Glucocorticoid receptor-like (DNA-binding domain)"/>
    <property type="match status" value="1"/>
</dbReference>
<dbReference type="InterPro" id="IPR014240">
    <property type="entry name" value="YteA"/>
</dbReference>
<dbReference type="NCBIfam" id="TIGR02890">
    <property type="entry name" value="bacill_yteA"/>
    <property type="match status" value="1"/>
</dbReference>
<dbReference type="EMBL" id="LQYG01000049">
    <property type="protein sequence ID" value="KYC62450.1"/>
    <property type="molecule type" value="Genomic_DNA"/>
</dbReference>
<keyword evidence="3" id="KW-0862">Zinc</keyword>
<evidence type="ECO:0000256" key="5">
    <source>
        <dbReference type="SAM" id="MobiDB-lite"/>
    </source>
</evidence>
<organism evidence="7">
    <name type="scientific">Heyndrickxia coagulans</name>
    <name type="common">Weizmannia coagulans</name>
    <dbReference type="NCBI Taxonomy" id="1398"/>
    <lineage>
        <taxon>Bacteria</taxon>
        <taxon>Bacillati</taxon>
        <taxon>Bacillota</taxon>
        <taxon>Bacilli</taxon>
        <taxon>Bacillales</taxon>
        <taxon>Bacillaceae</taxon>
        <taxon>Heyndrickxia</taxon>
    </lineage>
</organism>
<dbReference type="Proteomes" id="UP000075288">
    <property type="component" value="Unassembled WGS sequence"/>
</dbReference>
<evidence type="ECO:0000259" key="6">
    <source>
        <dbReference type="Pfam" id="PF01258"/>
    </source>
</evidence>
<dbReference type="AlphaFoldDB" id="A0A150JYT4"/>
<dbReference type="PROSITE" id="PS51128">
    <property type="entry name" value="ZF_DKSA_2"/>
    <property type="match status" value="1"/>
</dbReference>
<protein>
    <recommendedName>
        <fullName evidence="6">Zinc finger DksA/TraR C4-type domain-containing protein</fullName>
    </recommendedName>
</protein>
<comment type="caution">
    <text evidence="7">The sequence shown here is derived from an EMBL/GenBank/DDBJ whole genome shotgun (WGS) entry which is preliminary data.</text>
</comment>
<evidence type="ECO:0000256" key="3">
    <source>
        <dbReference type="ARBA" id="ARBA00022833"/>
    </source>
</evidence>